<dbReference type="RefSeq" id="WP_093253846.1">
    <property type="nucleotide sequence ID" value="NZ_FNGP01000007.1"/>
</dbReference>
<dbReference type="OrthoDB" id="9930720at2"/>
<accession>A0A1G9N7R1</accession>
<dbReference type="AlphaFoldDB" id="A0A1G9N7R1"/>
<evidence type="ECO:0000313" key="2">
    <source>
        <dbReference type="Proteomes" id="UP000199475"/>
    </source>
</evidence>
<proteinExistence type="predicted"/>
<dbReference type="Proteomes" id="UP000199475">
    <property type="component" value="Unassembled WGS sequence"/>
</dbReference>
<reference evidence="1 2" key="1">
    <citation type="submission" date="2016-10" db="EMBL/GenBank/DDBJ databases">
        <authorList>
            <person name="de Groot N.N."/>
        </authorList>
    </citation>
    <scope>NUCLEOTIDE SEQUENCE [LARGE SCALE GENOMIC DNA]</scope>
    <source>
        <strain evidence="1 2">CGMCC 1.9159</strain>
    </source>
</reference>
<protein>
    <submittedName>
        <fullName evidence="1">Uncharacterized protein</fullName>
    </submittedName>
</protein>
<evidence type="ECO:0000313" key="1">
    <source>
        <dbReference type="EMBL" id="SDL82500.1"/>
    </source>
</evidence>
<keyword evidence="2" id="KW-1185">Reference proteome</keyword>
<name>A0A1G9N7R1_9ACTN</name>
<organism evidence="1 2">
    <name type="scientific">Tessaracoccus oleiagri</name>
    <dbReference type="NCBI Taxonomy" id="686624"/>
    <lineage>
        <taxon>Bacteria</taxon>
        <taxon>Bacillati</taxon>
        <taxon>Actinomycetota</taxon>
        <taxon>Actinomycetes</taxon>
        <taxon>Propionibacteriales</taxon>
        <taxon>Propionibacteriaceae</taxon>
        <taxon>Tessaracoccus</taxon>
    </lineage>
</organism>
<dbReference type="STRING" id="686624.SAMN04488242_2953"/>
<gene>
    <name evidence="1" type="ORF">SAMN04488242_2953</name>
</gene>
<sequence>MTRQLAQRLVAECAHLRPVEDPELDALRRALLVEDVLGARLTDDQIDLALLTDADALLALTADAHDQP</sequence>
<dbReference type="EMBL" id="FNGP01000007">
    <property type="protein sequence ID" value="SDL82500.1"/>
    <property type="molecule type" value="Genomic_DNA"/>
</dbReference>